<gene>
    <name evidence="1" type="ORF">HMPREF1052_0402</name>
</gene>
<proteinExistence type="predicted"/>
<dbReference type="EMBL" id="AJSX01000033">
    <property type="protein sequence ID" value="EIJ69097.1"/>
    <property type="molecule type" value="Genomic_DNA"/>
</dbReference>
<protein>
    <submittedName>
        <fullName evidence="1">Uncharacterized protein</fullName>
    </submittedName>
</protein>
<dbReference type="OrthoDB" id="8913515at2"/>
<organism evidence="1 2">
    <name type="scientific">Pasteurella bettyae CCUG 2042</name>
    <dbReference type="NCBI Taxonomy" id="1095749"/>
    <lineage>
        <taxon>Bacteria</taxon>
        <taxon>Pseudomonadati</taxon>
        <taxon>Pseudomonadota</taxon>
        <taxon>Gammaproteobacteria</taxon>
        <taxon>Pasteurellales</taxon>
        <taxon>Pasteurellaceae</taxon>
        <taxon>Pasteurella</taxon>
    </lineage>
</organism>
<name>I3DBK4_9PAST</name>
<sequence>MVLSACSTAESETLLVGADRDEHNCISSAGYSWSELKQQCIRPFDIADIKLADPDNQTLAIYVILSEDKSQAEILKSDLNPSQKIFDVVKGGYISKDNSMRLMNTKQGWKFFKEIKKIF</sequence>
<dbReference type="AlphaFoldDB" id="I3DBK4"/>
<dbReference type="PATRIC" id="fig|1095749.3.peg.1339"/>
<reference evidence="1 2" key="1">
    <citation type="submission" date="2012-03" db="EMBL/GenBank/DDBJ databases">
        <authorList>
            <person name="Harkins D.M."/>
            <person name="Madupu R."/>
            <person name="Durkin A.S."/>
            <person name="Torralba M."/>
            <person name="Methe B."/>
            <person name="Sutton G.G."/>
            <person name="Nelson K.E."/>
        </authorList>
    </citation>
    <scope>NUCLEOTIDE SEQUENCE [LARGE SCALE GENOMIC DNA]</scope>
    <source>
        <strain evidence="1 2">CCUG 2042</strain>
    </source>
</reference>
<evidence type="ECO:0000313" key="1">
    <source>
        <dbReference type="EMBL" id="EIJ69097.1"/>
    </source>
</evidence>
<evidence type="ECO:0000313" key="2">
    <source>
        <dbReference type="Proteomes" id="UP000006457"/>
    </source>
</evidence>
<keyword evidence="2" id="KW-1185">Reference proteome</keyword>
<dbReference type="eggNOG" id="COG1574">
    <property type="taxonomic scope" value="Bacteria"/>
</dbReference>
<dbReference type="Proteomes" id="UP000006457">
    <property type="component" value="Unassembled WGS sequence"/>
</dbReference>
<accession>I3DBK4</accession>
<comment type="caution">
    <text evidence="1">The sequence shown here is derived from an EMBL/GenBank/DDBJ whole genome shotgun (WGS) entry which is preliminary data.</text>
</comment>